<protein>
    <submittedName>
        <fullName evidence="5">Ankyrin repeat domain-containing protein</fullName>
    </submittedName>
</protein>
<comment type="caution">
    <text evidence="5">The sequence shown here is derived from an EMBL/GenBank/DDBJ whole genome shotgun (WGS) entry which is preliminary data.</text>
</comment>
<dbReference type="InterPro" id="IPR050745">
    <property type="entry name" value="Multifunctional_regulatory"/>
</dbReference>
<name>A0ABT6X0S0_9ACTN</name>
<dbReference type="PROSITE" id="PS50088">
    <property type="entry name" value="ANK_REPEAT"/>
    <property type="match status" value="1"/>
</dbReference>
<accession>A0ABT6X0S0</accession>
<evidence type="ECO:0000313" key="6">
    <source>
        <dbReference type="Proteomes" id="UP001241758"/>
    </source>
</evidence>
<dbReference type="SMART" id="SM00248">
    <property type="entry name" value="ANK"/>
    <property type="match status" value="2"/>
</dbReference>
<dbReference type="PANTHER" id="PTHR24189">
    <property type="entry name" value="MYOTROPHIN"/>
    <property type="match status" value="1"/>
</dbReference>
<evidence type="ECO:0000313" key="5">
    <source>
        <dbReference type="EMBL" id="MDI6105598.1"/>
    </source>
</evidence>
<evidence type="ECO:0000256" key="1">
    <source>
        <dbReference type="ARBA" id="ARBA00022737"/>
    </source>
</evidence>
<dbReference type="PANTHER" id="PTHR24189:SF50">
    <property type="entry name" value="ANKYRIN REPEAT AND SOCS BOX PROTEIN 2"/>
    <property type="match status" value="1"/>
</dbReference>
<evidence type="ECO:0000256" key="2">
    <source>
        <dbReference type="ARBA" id="ARBA00023043"/>
    </source>
</evidence>
<gene>
    <name evidence="5" type="ORF">QLQ12_44165</name>
</gene>
<keyword evidence="6" id="KW-1185">Reference proteome</keyword>
<dbReference type="RefSeq" id="WP_282767064.1">
    <property type="nucleotide sequence ID" value="NZ_JASCTH010000049.1"/>
</dbReference>
<evidence type="ECO:0000256" key="3">
    <source>
        <dbReference type="PROSITE-ProRule" id="PRU00023"/>
    </source>
</evidence>
<reference evidence="5 6" key="1">
    <citation type="submission" date="2023-05" db="EMBL/GenBank/DDBJ databases">
        <title>Actinoplanes sp. NEAU-A12 genome sequencing.</title>
        <authorList>
            <person name="Wang Z.-S."/>
        </authorList>
    </citation>
    <scope>NUCLEOTIDE SEQUENCE [LARGE SCALE GENOMIC DNA]</scope>
    <source>
        <strain evidence="5 6">NEAU-A12</strain>
    </source>
</reference>
<dbReference type="InterPro" id="IPR002110">
    <property type="entry name" value="Ankyrin_rpt"/>
</dbReference>
<dbReference type="SUPFAM" id="SSF48403">
    <property type="entry name" value="Ankyrin repeat"/>
    <property type="match status" value="1"/>
</dbReference>
<dbReference type="Pfam" id="PF13637">
    <property type="entry name" value="Ank_4"/>
    <property type="match status" value="1"/>
</dbReference>
<dbReference type="Gene3D" id="1.25.40.20">
    <property type="entry name" value="Ankyrin repeat-containing domain"/>
    <property type="match status" value="1"/>
</dbReference>
<keyword evidence="1" id="KW-0677">Repeat</keyword>
<dbReference type="InterPro" id="IPR036770">
    <property type="entry name" value="Ankyrin_rpt-contain_sf"/>
</dbReference>
<organism evidence="5 6">
    <name type="scientific">Actinoplanes sandaracinus</name>
    <dbReference type="NCBI Taxonomy" id="3045177"/>
    <lineage>
        <taxon>Bacteria</taxon>
        <taxon>Bacillati</taxon>
        <taxon>Actinomycetota</taxon>
        <taxon>Actinomycetes</taxon>
        <taxon>Micromonosporales</taxon>
        <taxon>Micromonosporaceae</taxon>
        <taxon>Actinoplanes</taxon>
    </lineage>
</organism>
<dbReference type="Proteomes" id="UP001241758">
    <property type="component" value="Unassembled WGS sequence"/>
</dbReference>
<keyword evidence="2 3" id="KW-0040">ANK repeat</keyword>
<sequence>MTTLPPEPSWTTPDTPLTPAHHAVEMEDLPRLRELLDAGADVDDPNAQGMTLLHHAVDVEGDGALQGNRPAHVDVTAFLLLRGANPEAKDDGGATPLDLAREYGHWLAVELLMAWQARRPD</sequence>
<feature type="repeat" description="ANK" evidence="3">
    <location>
        <begin position="15"/>
        <end position="47"/>
    </location>
</feature>
<evidence type="ECO:0000256" key="4">
    <source>
        <dbReference type="SAM" id="MobiDB-lite"/>
    </source>
</evidence>
<dbReference type="EMBL" id="JASCTH010000049">
    <property type="protein sequence ID" value="MDI6105598.1"/>
    <property type="molecule type" value="Genomic_DNA"/>
</dbReference>
<proteinExistence type="predicted"/>
<feature type="region of interest" description="Disordered" evidence="4">
    <location>
        <begin position="1"/>
        <end position="21"/>
    </location>
</feature>